<accession>A0ABP1R531</accession>
<feature type="region of interest" description="Disordered" evidence="1">
    <location>
        <begin position="148"/>
        <end position="185"/>
    </location>
</feature>
<feature type="signal peptide" evidence="2">
    <location>
        <begin position="1"/>
        <end position="23"/>
    </location>
</feature>
<name>A0ABP1R531_9HEXA</name>
<reference evidence="3 4" key="1">
    <citation type="submission" date="2024-08" db="EMBL/GenBank/DDBJ databases">
        <authorList>
            <person name="Cucini C."/>
            <person name="Frati F."/>
        </authorList>
    </citation>
    <scope>NUCLEOTIDE SEQUENCE [LARGE SCALE GENOMIC DNA]</scope>
</reference>
<feature type="compositionally biased region" description="Basic and acidic residues" evidence="1">
    <location>
        <begin position="149"/>
        <end position="164"/>
    </location>
</feature>
<dbReference type="Proteomes" id="UP001642540">
    <property type="component" value="Unassembled WGS sequence"/>
</dbReference>
<comment type="caution">
    <text evidence="3">The sequence shown here is derived from an EMBL/GenBank/DDBJ whole genome shotgun (WGS) entry which is preliminary data.</text>
</comment>
<protein>
    <submittedName>
        <fullName evidence="3">Uncharacterized protein</fullName>
    </submittedName>
</protein>
<keyword evidence="2" id="KW-0732">Signal</keyword>
<feature type="chain" id="PRO_5045744930" evidence="2">
    <location>
        <begin position="24"/>
        <end position="185"/>
    </location>
</feature>
<evidence type="ECO:0000256" key="2">
    <source>
        <dbReference type="SAM" id="SignalP"/>
    </source>
</evidence>
<evidence type="ECO:0000313" key="3">
    <source>
        <dbReference type="EMBL" id="CAL8117974.1"/>
    </source>
</evidence>
<dbReference type="EMBL" id="CAXLJM020000057">
    <property type="protein sequence ID" value="CAL8117974.1"/>
    <property type="molecule type" value="Genomic_DNA"/>
</dbReference>
<evidence type="ECO:0000256" key="1">
    <source>
        <dbReference type="SAM" id="MobiDB-lite"/>
    </source>
</evidence>
<gene>
    <name evidence="3" type="ORF">ODALV1_LOCUS17925</name>
</gene>
<evidence type="ECO:0000313" key="4">
    <source>
        <dbReference type="Proteomes" id="UP001642540"/>
    </source>
</evidence>
<keyword evidence="4" id="KW-1185">Reference proteome</keyword>
<proteinExistence type="predicted"/>
<sequence length="185" mass="21157">MKWTISDVLLATATTLLLPAASGLFIHEDVKNFECQKGWVGELPKEYVTYMEECYKDKTTSIECRKHCLATKMSIIADGKVWLYQLLVVLRRLFPGIMGKNTVDKMVDVILQCTDYHVKARGPLLPYTCYREKVMWSCVNKAANSICQGERKKVRDGKDKKDKMQGPNKKVHHKTKPEEDEGGEL</sequence>
<organism evidence="3 4">
    <name type="scientific">Orchesella dallaii</name>
    <dbReference type="NCBI Taxonomy" id="48710"/>
    <lineage>
        <taxon>Eukaryota</taxon>
        <taxon>Metazoa</taxon>
        <taxon>Ecdysozoa</taxon>
        <taxon>Arthropoda</taxon>
        <taxon>Hexapoda</taxon>
        <taxon>Collembola</taxon>
        <taxon>Entomobryomorpha</taxon>
        <taxon>Entomobryoidea</taxon>
        <taxon>Orchesellidae</taxon>
        <taxon>Orchesellinae</taxon>
        <taxon>Orchesella</taxon>
    </lineage>
</organism>